<evidence type="ECO:0000313" key="3">
    <source>
        <dbReference type="Proteomes" id="UP001202550"/>
    </source>
</evidence>
<feature type="transmembrane region" description="Helical" evidence="1">
    <location>
        <begin position="42"/>
        <end position="63"/>
    </location>
</feature>
<comment type="caution">
    <text evidence="2">The sequence shown here is derived from an EMBL/GenBank/DDBJ whole genome shotgun (WGS) entry which is preliminary data.</text>
</comment>
<keyword evidence="1" id="KW-0472">Membrane</keyword>
<gene>
    <name evidence="2" type="ORF">M3N55_00110</name>
</gene>
<dbReference type="RefSeq" id="WP_249055213.1">
    <property type="nucleotide sequence ID" value="NZ_JALZWP010000001.1"/>
</dbReference>
<dbReference type="Proteomes" id="UP001202550">
    <property type="component" value="Unassembled WGS sequence"/>
</dbReference>
<name>A0ABT0LWY2_9RHOB</name>
<keyword evidence="1" id="KW-1133">Transmembrane helix</keyword>
<proteinExistence type="predicted"/>
<evidence type="ECO:0000313" key="2">
    <source>
        <dbReference type="EMBL" id="MCL1627123.1"/>
    </source>
</evidence>
<protein>
    <submittedName>
        <fullName evidence="2">Uncharacterized protein</fullName>
    </submittedName>
</protein>
<reference evidence="2 3" key="1">
    <citation type="submission" date="2022-05" db="EMBL/GenBank/DDBJ databases">
        <title>Seasonal and diel survey of microbial diversity of the Tyrrhenian coast.</title>
        <authorList>
            <person name="Gattoni G."/>
            <person name="Corral P."/>
        </authorList>
    </citation>
    <scope>NUCLEOTIDE SEQUENCE [LARGE SCALE GENOMIC DNA]</scope>
    <source>
        <strain evidence="2 3">V10</strain>
    </source>
</reference>
<sequence>MSDVVSVKRQFDDHTNVEHGAETDRYQATAAQDGARHFPAGWWLLPSAALGCFAWFLIFRAIWTWLV</sequence>
<accession>A0ABT0LWY2</accession>
<dbReference type="EMBL" id="JALZWP010000001">
    <property type="protein sequence ID" value="MCL1627123.1"/>
    <property type="molecule type" value="Genomic_DNA"/>
</dbReference>
<evidence type="ECO:0000256" key="1">
    <source>
        <dbReference type="SAM" id="Phobius"/>
    </source>
</evidence>
<organism evidence="2 3">
    <name type="scientific">Roseinatronobacter domitianus</name>
    <dbReference type="NCBI Taxonomy" id="2940293"/>
    <lineage>
        <taxon>Bacteria</taxon>
        <taxon>Pseudomonadati</taxon>
        <taxon>Pseudomonadota</taxon>
        <taxon>Alphaproteobacteria</taxon>
        <taxon>Rhodobacterales</taxon>
        <taxon>Paracoccaceae</taxon>
        <taxon>Roseinatronobacter</taxon>
    </lineage>
</organism>
<keyword evidence="3" id="KW-1185">Reference proteome</keyword>
<keyword evidence="1" id="KW-0812">Transmembrane</keyword>